<dbReference type="RefSeq" id="XP_025523485.1">
    <property type="nucleotide sequence ID" value="XM_025672825.1"/>
</dbReference>
<dbReference type="EMBL" id="KZ824840">
    <property type="protein sequence ID" value="RAH77591.1"/>
    <property type="molecule type" value="Genomic_DNA"/>
</dbReference>
<dbReference type="GeneID" id="37176517"/>
<sequence>MVAPLPGLCLFSALPFGHSLSRLSFVLAIPGRFGFQVWPDGPMTRLCLPTPVLLGSWENFNNDDGDTGLSGVVGRFWPDAPCL</sequence>
<organism evidence="1 2">
    <name type="scientific">Aspergillus japonicus CBS 114.51</name>
    <dbReference type="NCBI Taxonomy" id="1448312"/>
    <lineage>
        <taxon>Eukaryota</taxon>
        <taxon>Fungi</taxon>
        <taxon>Dikarya</taxon>
        <taxon>Ascomycota</taxon>
        <taxon>Pezizomycotina</taxon>
        <taxon>Eurotiomycetes</taxon>
        <taxon>Eurotiomycetidae</taxon>
        <taxon>Eurotiales</taxon>
        <taxon>Aspergillaceae</taxon>
        <taxon>Aspergillus</taxon>
        <taxon>Aspergillus subgen. Circumdati</taxon>
    </lineage>
</organism>
<dbReference type="Proteomes" id="UP000249497">
    <property type="component" value="Unassembled WGS sequence"/>
</dbReference>
<gene>
    <name evidence="1" type="ORF">BO86DRAFT_392513</name>
</gene>
<name>A0A8T8WP73_ASPJA</name>
<evidence type="ECO:0000313" key="1">
    <source>
        <dbReference type="EMBL" id="RAH77591.1"/>
    </source>
</evidence>
<dbReference type="AlphaFoldDB" id="A0A8T8WP73"/>
<accession>A0A8T8WP73</accession>
<proteinExistence type="predicted"/>
<keyword evidence="2" id="KW-1185">Reference proteome</keyword>
<protein>
    <submittedName>
        <fullName evidence="1">Uncharacterized protein</fullName>
    </submittedName>
</protein>
<evidence type="ECO:0000313" key="2">
    <source>
        <dbReference type="Proteomes" id="UP000249497"/>
    </source>
</evidence>
<reference evidence="1 2" key="1">
    <citation type="submission" date="2018-02" db="EMBL/GenBank/DDBJ databases">
        <title>The genomes of Aspergillus section Nigri reveals drivers in fungal speciation.</title>
        <authorList>
            <consortium name="DOE Joint Genome Institute"/>
            <person name="Vesth T.C."/>
            <person name="Nybo J."/>
            <person name="Theobald S."/>
            <person name="Brandl J."/>
            <person name="Frisvad J.C."/>
            <person name="Nielsen K.F."/>
            <person name="Lyhne E.K."/>
            <person name="Kogle M.E."/>
            <person name="Kuo A."/>
            <person name="Riley R."/>
            <person name="Clum A."/>
            <person name="Nolan M."/>
            <person name="Lipzen A."/>
            <person name="Salamov A."/>
            <person name="Henrissat B."/>
            <person name="Wiebenga A."/>
            <person name="De vries R.P."/>
            <person name="Grigoriev I.V."/>
            <person name="Mortensen U.H."/>
            <person name="Andersen M.R."/>
            <person name="Baker S.E."/>
        </authorList>
    </citation>
    <scope>NUCLEOTIDE SEQUENCE [LARGE SCALE GENOMIC DNA]</scope>
    <source>
        <strain evidence="1 2">CBS 114.51</strain>
    </source>
</reference>